<dbReference type="AlphaFoldDB" id="A0A5N6TIG0"/>
<dbReference type="Proteomes" id="UP000325780">
    <property type="component" value="Unassembled WGS sequence"/>
</dbReference>
<feature type="compositionally biased region" description="Basic residues" evidence="1">
    <location>
        <begin position="312"/>
        <end position="322"/>
    </location>
</feature>
<proteinExistence type="predicted"/>
<protein>
    <recommendedName>
        <fullName evidence="4">Chromosome transmission fidelity protein 4</fullName>
    </recommendedName>
</protein>
<feature type="compositionally biased region" description="Basic and acidic residues" evidence="1">
    <location>
        <begin position="59"/>
        <end position="70"/>
    </location>
</feature>
<dbReference type="OrthoDB" id="5329385at2759"/>
<feature type="region of interest" description="Disordered" evidence="1">
    <location>
        <begin position="183"/>
        <end position="221"/>
    </location>
</feature>
<feature type="compositionally biased region" description="Low complexity" evidence="1">
    <location>
        <begin position="209"/>
        <end position="219"/>
    </location>
</feature>
<organism evidence="2 3">
    <name type="scientific">Aspergillus avenaceus</name>
    <dbReference type="NCBI Taxonomy" id="36643"/>
    <lineage>
        <taxon>Eukaryota</taxon>
        <taxon>Fungi</taxon>
        <taxon>Dikarya</taxon>
        <taxon>Ascomycota</taxon>
        <taxon>Pezizomycotina</taxon>
        <taxon>Eurotiomycetes</taxon>
        <taxon>Eurotiomycetidae</taxon>
        <taxon>Eurotiales</taxon>
        <taxon>Aspergillaceae</taxon>
        <taxon>Aspergillus</taxon>
        <taxon>Aspergillus subgen. Circumdati</taxon>
    </lineage>
</organism>
<feature type="region of interest" description="Disordered" evidence="1">
    <location>
        <begin position="303"/>
        <end position="322"/>
    </location>
</feature>
<gene>
    <name evidence="2" type="ORF">BDV25DRAFT_55562</name>
</gene>
<dbReference type="EMBL" id="ML742284">
    <property type="protein sequence ID" value="KAE8146136.1"/>
    <property type="molecule type" value="Genomic_DNA"/>
</dbReference>
<feature type="region of interest" description="Disordered" evidence="1">
    <location>
        <begin position="49"/>
        <end position="70"/>
    </location>
</feature>
<keyword evidence="3" id="KW-1185">Reference proteome</keyword>
<sequence length="322" mass="35452">MLSLVTASTPSLILRSGPSLIFSPLRQLTYNSSNKKCLPPASLTFFSSTGVRPSVTDGPNRDENDHNPPDERILKLGRTLRTLSPLLPNLLINPLPPKLLARSVTLHLFPSTHPHLPTVKGRTLYRAALWTVPVAWGSLPVVGNVKLRILSERIVRAGTVLAPERESGSNDCGDERLVVRWRTEPRRDAHRPDPSAFMPEGDRTAAPENSNNRLSSSRNGTNRGLSVLLGGDAPIFPLSKEEQFTGLFIFSFDDEGRILSHTIEHADDAMGWDRTAKFVTLTDWLIGKARGSLEPAAGPGLAIQGCQEYHPHGKRSHSRRRP</sequence>
<dbReference type="InterPro" id="IPR031342">
    <property type="entry name" value="Mug163-like"/>
</dbReference>
<feature type="compositionally biased region" description="Basic and acidic residues" evidence="1">
    <location>
        <begin position="183"/>
        <end position="193"/>
    </location>
</feature>
<evidence type="ECO:0008006" key="4">
    <source>
        <dbReference type="Google" id="ProtNLM"/>
    </source>
</evidence>
<evidence type="ECO:0000313" key="2">
    <source>
        <dbReference type="EMBL" id="KAE8146136.1"/>
    </source>
</evidence>
<accession>A0A5N6TIG0</accession>
<reference evidence="2 3" key="1">
    <citation type="submission" date="2019-04" db="EMBL/GenBank/DDBJ databases">
        <title>Friends and foes A comparative genomics study of 23 Aspergillus species from section Flavi.</title>
        <authorList>
            <consortium name="DOE Joint Genome Institute"/>
            <person name="Kjaerbolling I."/>
            <person name="Vesth T."/>
            <person name="Frisvad J.C."/>
            <person name="Nybo J.L."/>
            <person name="Theobald S."/>
            <person name="Kildgaard S."/>
            <person name="Isbrandt T."/>
            <person name="Kuo A."/>
            <person name="Sato A."/>
            <person name="Lyhne E.K."/>
            <person name="Kogle M.E."/>
            <person name="Wiebenga A."/>
            <person name="Kun R.S."/>
            <person name="Lubbers R.J."/>
            <person name="Makela M.R."/>
            <person name="Barry K."/>
            <person name="Chovatia M."/>
            <person name="Clum A."/>
            <person name="Daum C."/>
            <person name="Haridas S."/>
            <person name="He G."/>
            <person name="LaButti K."/>
            <person name="Lipzen A."/>
            <person name="Mondo S."/>
            <person name="Riley R."/>
            <person name="Salamov A."/>
            <person name="Simmons B.A."/>
            <person name="Magnuson J.K."/>
            <person name="Henrissat B."/>
            <person name="Mortensen U.H."/>
            <person name="Larsen T.O."/>
            <person name="Devries R.P."/>
            <person name="Grigoriev I.V."/>
            <person name="Machida M."/>
            <person name="Baker S.E."/>
            <person name="Andersen M.R."/>
        </authorList>
    </citation>
    <scope>NUCLEOTIDE SEQUENCE [LARGE SCALE GENOMIC DNA]</scope>
    <source>
        <strain evidence="2 3">IBT 18842</strain>
    </source>
</reference>
<name>A0A5N6TIG0_ASPAV</name>
<dbReference type="Pfam" id="PF17119">
    <property type="entry name" value="MMU163"/>
    <property type="match status" value="1"/>
</dbReference>
<evidence type="ECO:0000256" key="1">
    <source>
        <dbReference type="SAM" id="MobiDB-lite"/>
    </source>
</evidence>
<evidence type="ECO:0000313" key="3">
    <source>
        <dbReference type="Proteomes" id="UP000325780"/>
    </source>
</evidence>